<dbReference type="Proteomes" id="UP001301350">
    <property type="component" value="Unassembled WGS sequence"/>
</dbReference>
<dbReference type="AlphaFoldDB" id="A0AAV9IV42"/>
<dbReference type="InterPro" id="IPR015867">
    <property type="entry name" value="N-reg_PII/ATP_PRibTrfase_C"/>
</dbReference>
<dbReference type="Pfam" id="PF03091">
    <property type="entry name" value="CutA1"/>
    <property type="match status" value="1"/>
</dbReference>
<dbReference type="GO" id="GO:0005507">
    <property type="term" value="F:copper ion binding"/>
    <property type="evidence" value="ECO:0007669"/>
    <property type="project" value="TreeGrafter"/>
</dbReference>
<dbReference type="Gene3D" id="3.30.70.120">
    <property type="match status" value="1"/>
</dbReference>
<dbReference type="PANTHER" id="PTHR23419:SF8">
    <property type="entry name" value="FI09726P"/>
    <property type="match status" value="1"/>
</dbReference>
<dbReference type="SUPFAM" id="SSF54913">
    <property type="entry name" value="GlnB-like"/>
    <property type="match status" value="1"/>
</dbReference>
<evidence type="ECO:0000256" key="1">
    <source>
        <dbReference type="ARBA" id="ARBA00010169"/>
    </source>
</evidence>
<evidence type="ECO:0000313" key="2">
    <source>
        <dbReference type="EMBL" id="KAK4536139.1"/>
    </source>
</evidence>
<comment type="caution">
    <text evidence="2">The sequence shown here is derived from an EMBL/GenBank/DDBJ whole genome shotgun (WGS) entry which is preliminary data.</text>
</comment>
<dbReference type="PANTHER" id="PTHR23419">
    <property type="entry name" value="DIVALENT CATION TOLERANCE CUTA-RELATED"/>
    <property type="match status" value="1"/>
</dbReference>
<dbReference type="InterPro" id="IPR011322">
    <property type="entry name" value="N-reg_PII-like_a/b"/>
</dbReference>
<sequence>MSSTDSATEKYRTCRRVIATAVLLLVAALGYRLTPAFRSTYVVGFCTVPDDTVGERIVDALVSRHLAACVNSVRGIESAYWWEGKVERSSENLLIVKTQSSLTGQVTEAIRELHPYDVPEVVFMPIHAGLPAYLSWIGQSTALAK</sequence>
<evidence type="ECO:0008006" key="4">
    <source>
        <dbReference type="Google" id="ProtNLM"/>
    </source>
</evidence>
<proteinExistence type="inferred from homology"/>
<evidence type="ECO:0000313" key="3">
    <source>
        <dbReference type="Proteomes" id="UP001301350"/>
    </source>
</evidence>
<protein>
    <recommendedName>
        <fullName evidence="4">Divalent-cation tolerance protein CutA</fullName>
    </recommendedName>
</protein>
<accession>A0AAV9IV42</accession>
<keyword evidence="3" id="KW-1185">Reference proteome</keyword>
<organism evidence="2 3">
    <name type="scientific">Cyanidium caldarium</name>
    <name type="common">Red alga</name>
    <dbReference type="NCBI Taxonomy" id="2771"/>
    <lineage>
        <taxon>Eukaryota</taxon>
        <taxon>Rhodophyta</taxon>
        <taxon>Bangiophyceae</taxon>
        <taxon>Cyanidiales</taxon>
        <taxon>Cyanidiaceae</taxon>
        <taxon>Cyanidium</taxon>
    </lineage>
</organism>
<dbReference type="GO" id="GO:0010038">
    <property type="term" value="P:response to metal ion"/>
    <property type="evidence" value="ECO:0007669"/>
    <property type="project" value="InterPro"/>
</dbReference>
<name>A0AAV9IV42_CYACA</name>
<comment type="similarity">
    <text evidence="1">Belongs to the CutA family.</text>
</comment>
<gene>
    <name evidence="2" type="ORF">CDCA_CDCA07G2164</name>
</gene>
<reference evidence="2 3" key="1">
    <citation type="submission" date="2022-07" db="EMBL/GenBank/DDBJ databases">
        <title>Genome-wide signatures of adaptation to extreme environments.</title>
        <authorList>
            <person name="Cho C.H."/>
            <person name="Yoon H.S."/>
        </authorList>
    </citation>
    <scope>NUCLEOTIDE SEQUENCE [LARGE SCALE GENOMIC DNA]</scope>
    <source>
        <strain evidence="2 3">DBV 063 E5</strain>
    </source>
</reference>
<dbReference type="EMBL" id="JANCYW010000007">
    <property type="protein sequence ID" value="KAK4536139.1"/>
    <property type="molecule type" value="Genomic_DNA"/>
</dbReference>
<dbReference type="InterPro" id="IPR004323">
    <property type="entry name" value="Ion_tolerance_CutA"/>
</dbReference>